<name>A0A6B0TV04_IXORI</name>
<dbReference type="EMBL" id="GIFC01001816">
    <property type="protein sequence ID" value="MXU83899.1"/>
    <property type="molecule type" value="Transcribed_RNA"/>
</dbReference>
<feature type="signal peptide" evidence="1">
    <location>
        <begin position="1"/>
        <end position="21"/>
    </location>
</feature>
<evidence type="ECO:0000313" key="2">
    <source>
        <dbReference type="EMBL" id="MXU83899.1"/>
    </source>
</evidence>
<evidence type="ECO:0000256" key="1">
    <source>
        <dbReference type="SAM" id="SignalP"/>
    </source>
</evidence>
<keyword evidence="1" id="KW-0732">Signal</keyword>
<protein>
    <submittedName>
        <fullName evidence="2">Putative secreted protein</fullName>
    </submittedName>
</protein>
<organism evidence="2">
    <name type="scientific">Ixodes ricinus</name>
    <name type="common">Common tick</name>
    <name type="synonym">Acarus ricinus</name>
    <dbReference type="NCBI Taxonomy" id="34613"/>
    <lineage>
        <taxon>Eukaryota</taxon>
        <taxon>Metazoa</taxon>
        <taxon>Ecdysozoa</taxon>
        <taxon>Arthropoda</taxon>
        <taxon>Chelicerata</taxon>
        <taxon>Arachnida</taxon>
        <taxon>Acari</taxon>
        <taxon>Parasitiformes</taxon>
        <taxon>Ixodida</taxon>
        <taxon>Ixodoidea</taxon>
        <taxon>Ixodidae</taxon>
        <taxon>Ixodinae</taxon>
        <taxon>Ixodes</taxon>
    </lineage>
</organism>
<feature type="chain" id="PRO_5025345482" evidence="1">
    <location>
        <begin position="22"/>
        <end position="78"/>
    </location>
</feature>
<dbReference type="AlphaFoldDB" id="A0A6B0TV04"/>
<sequence>MSAGAGLWLGCVGCTAAPACCCRLSEACLSGRQTGQSLRVQFFQCEMICREEAQWGTGHVLPAWQLVMWFSTFFIVRQ</sequence>
<reference evidence="2" key="1">
    <citation type="submission" date="2019-12" db="EMBL/GenBank/DDBJ databases">
        <title>An insight into the sialome of adult female Ixodes ricinus ticks feeding for 6 days.</title>
        <authorList>
            <person name="Perner J."/>
            <person name="Ribeiro J.M.C."/>
        </authorList>
    </citation>
    <scope>NUCLEOTIDE SEQUENCE</scope>
    <source>
        <strain evidence="2">Semi-engorged</strain>
        <tissue evidence="2">Salivary glands</tissue>
    </source>
</reference>
<proteinExistence type="predicted"/>
<accession>A0A6B0TV04</accession>